<keyword evidence="6" id="KW-0902">Two-component regulatory system</keyword>
<feature type="domain" description="Histidine kinase" evidence="8">
    <location>
        <begin position="318"/>
        <end position="530"/>
    </location>
</feature>
<organism evidence="9 10">
    <name type="scientific">Microbacterium marinum</name>
    <dbReference type="NCBI Taxonomy" id="421115"/>
    <lineage>
        <taxon>Bacteria</taxon>
        <taxon>Bacillati</taxon>
        <taxon>Actinomycetota</taxon>
        <taxon>Actinomycetes</taxon>
        <taxon>Micrococcales</taxon>
        <taxon>Microbacteriaceae</taxon>
        <taxon>Microbacterium</taxon>
    </lineage>
</organism>
<comment type="caution">
    <text evidence="9">The sequence shown here is derived from an EMBL/GenBank/DDBJ whole genome shotgun (WGS) entry which is preliminary data.</text>
</comment>
<evidence type="ECO:0000256" key="6">
    <source>
        <dbReference type="ARBA" id="ARBA00023012"/>
    </source>
</evidence>
<keyword evidence="5 9" id="KW-0418">Kinase</keyword>
<dbReference type="PANTHER" id="PTHR43547:SF2">
    <property type="entry name" value="HYBRID SIGNAL TRANSDUCTION HISTIDINE KINASE C"/>
    <property type="match status" value="1"/>
</dbReference>
<keyword evidence="10" id="KW-1185">Reference proteome</keyword>
<keyword evidence="7" id="KW-0812">Transmembrane</keyword>
<dbReference type="SUPFAM" id="SSF47384">
    <property type="entry name" value="Homodimeric domain of signal transducing histidine kinase"/>
    <property type="match status" value="1"/>
</dbReference>
<comment type="catalytic activity">
    <reaction evidence="1">
        <text>ATP + protein L-histidine = ADP + protein N-phospho-L-histidine.</text>
        <dbReference type="EC" id="2.7.13.3"/>
    </reaction>
</comment>
<dbReference type="InterPro" id="IPR036890">
    <property type="entry name" value="HATPase_C_sf"/>
</dbReference>
<dbReference type="CDD" id="cd00082">
    <property type="entry name" value="HisKA"/>
    <property type="match status" value="1"/>
</dbReference>
<evidence type="ECO:0000256" key="7">
    <source>
        <dbReference type="SAM" id="Phobius"/>
    </source>
</evidence>
<dbReference type="InterPro" id="IPR035965">
    <property type="entry name" value="PAS-like_dom_sf"/>
</dbReference>
<dbReference type="InterPro" id="IPR003594">
    <property type="entry name" value="HATPase_dom"/>
</dbReference>
<comment type="subcellular location">
    <subcellularLocation>
        <location evidence="2">Cell membrane</location>
    </subcellularLocation>
</comment>
<evidence type="ECO:0000256" key="2">
    <source>
        <dbReference type="ARBA" id="ARBA00004236"/>
    </source>
</evidence>
<keyword evidence="5 9" id="KW-0808">Transferase</keyword>
<dbReference type="InterPro" id="IPR036097">
    <property type="entry name" value="HisK_dim/P_sf"/>
</dbReference>
<name>A0A7W7BNZ9_9MICO</name>
<dbReference type="EC" id="2.7.13.3" evidence="3"/>
<dbReference type="RefSeq" id="WP_184215574.1">
    <property type="nucleotide sequence ID" value="NZ_JACHMD010000001.1"/>
</dbReference>
<dbReference type="Gene3D" id="3.30.565.10">
    <property type="entry name" value="Histidine kinase-like ATPase, C-terminal domain"/>
    <property type="match status" value="1"/>
</dbReference>
<accession>A0A7W7BNZ9</accession>
<evidence type="ECO:0000256" key="5">
    <source>
        <dbReference type="ARBA" id="ARBA00022777"/>
    </source>
</evidence>
<evidence type="ECO:0000256" key="4">
    <source>
        <dbReference type="ARBA" id="ARBA00022553"/>
    </source>
</evidence>
<protein>
    <recommendedName>
        <fullName evidence="3">histidine kinase</fullName>
        <ecNumber evidence="3">2.7.13.3</ecNumber>
    </recommendedName>
</protein>
<evidence type="ECO:0000256" key="1">
    <source>
        <dbReference type="ARBA" id="ARBA00000085"/>
    </source>
</evidence>
<dbReference type="GO" id="GO:0000155">
    <property type="term" value="F:phosphorelay sensor kinase activity"/>
    <property type="evidence" value="ECO:0007669"/>
    <property type="project" value="InterPro"/>
</dbReference>
<dbReference type="PANTHER" id="PTHR43547">
    <property type="entry name" value="TWO-COMPONENT HISTIDINE KINASE"/>
    <property type="match status" value="1"/>
</dbReference>
<dbReference type="GO" id="GO:0005886">
    <property type="term" value="C:plasma membrane"/>
    <property type="evidence" value="ECO:0007669"/>
    <property type="project" value="UniProtKB-SubCell"/>
</dbReference>
<proteinExistence type="predicted"/>
<dbReference type="PROSITE" id="PS50109">
    <property type="entry name" value="HIS_KIN"/>
    <property type="match status" value="1"/>
</dbReference>
<gene>
    <name evidence="9" type="ORF">BKA24_000901</name>
</gene>
<evidence type="ECO:0000256" key="3">
    <source>
        <dbReference type="ARBA" id="ARBA00012438"/>
    </source>
</evidence>
<dbReference type="AlphaFoldDB" id="A0A7W7BNZ9"/>
<dbReference type="Proteomes" id="UP000573729">
    <property type="component" value="Unassembled WGS sequence"/>
</dbReference>
<dbReference type="SUPFAM" id="SSF55785">
    <property type="entry name" value="PYP-like sensor domain (PAS domain)"/>
    <property type="match status" value="1"/>
</dbReference>
<dbReference type="Pfam" id="PF02518">
    <property type="entry name" value="HATPase_c"/>
    <property type="match status" value="1"/>
</dbReference>
<reference evidence="9 10" key="1">
    <citation type="submission" date="2020-08" db="EMBL/GenBank/DDBJ databases">
        <title>Sequencing the genomes of 1000 actinobacteria strains.</title>
        <authorList>
            <person name="Klenk H.-P."/>
        </authorList>
    </citation>
    <scope>NUCLEOTIDE SEQUENCE [LARGE SCALE GENOMIC DNA]</scope>
    <source>
        <strain evidence="9 10">DSM 24947</strain>
    </source>
</reference>
<feature type="transmembrane region" description="Helical" evidence="7">
    <location>
        <begin position="37"/>
        <end position="56"/>
    </location>
</feature>
<evidence type="ECO:0000259" key="8">
    <source>
        <dbReference type="PROSITE" id="PS50109"/>
    </source>
</evidence>
<dbReference type="Gene3D" id="3.30.450.20">
    <property type="entry name" value="PAS domain"/>
    <property type="match status" value="1"/>
</dbReference>
<dbReference type="InterPro" id="IPR005467">
    <property type="entry name" value="His_kinase_dom"/>
</dbReference>
<feature type="transmembrane region" description="Helical" evidence="7">
    <location>
        <begin position="102"/>
        <end position="124"/>
    </location>
</feature>
<keyword evidence="4" id="KW-0597">Phosphoprotein</keyword>
<keyword evidence="7" id="KW-0472">Membrane</keyword>
<dbReference type="PRINTS" id="PR00344">
    <property type="entry name" value="BCTRLSENSOR"/>
</dbReference>
<evidence type="ECO:0000313" key="9">
    <source>
        <dbReference type="EMBL" id="MBB4666192.1"/>
    </source>
</evidence>
<dbReference type="SUPFAM" id="SSF55874">
    <property type="entry name" value="ATPase domain of HSP90 chaperone/DNA topoisomerase II/histidine kinase"/>
    <property type="match status" value="1"/>
</dbReference>
<sequence length="530" mass="56554">MLKRPRTQPFAQFLLAFSTLMILGTLAVIDLSRLTPLVMIGAGVILLNAVFMAFIWRVRPTKNTGWLAVIPLVDIVACIPIRDAGFDVLPTAGLLVIFPLGWLAFAFQIGTVVTGVVLTVLLPLTTLMRTDGEKTLADWVALGALPLTMALIALTIRIIARDLTSVRSHADSVSSRLSHALQSSGRDGAVLQALLDTTDDAVAVYDTEGHPVLLNAMAAEITGRADIGALAQETPLRAVFAADGVTPMRIGPDFVDAVRAGVFAAPRVLQFGEDPRRVLQLIVRPVIHDGEEIGIVAVAQDVTDLIHAVEVRDRFLSTVGHEFRTPLTVILGHADIALMREDGDQDRWTAVERSAERLLRLVERLIAAGHSSLDVESRSGVAHVGAVVKHAVREVTARAEERGIQIVVETLPDLSAQIAVRDLFSIVEELVRNAVEFTPEGGPAVVVSARADGTDAVISVVDRGVGMSAGERLQAFDRFYRTPYARDHAVPGTGIGLSIAASLAEAYGGAVTLDAGDPDGTVATLRVPVQ</sequence>
<dbReference type="InterPro" id="IPR004358">
    <property type="entry name" value="Sig_transdc_His_kin-like_C"/>
</dbReference>
<dbReference type="Pfam" id="PF00512">
    <property type="entry name" value="HisKA"/>
    <property type="match status" value="1"/>
</dbReference>
<dbReference type="EMBL" id="JACHMD010000001">
    <property type="protein sequence ID" value="MBB4666192.1"/>
    <property type="molecule type" value="Genomic_DNA"/>
</dbReference>
<feature type="transmembrane region" description="Helical" evidence="7">
    <location>
        <begin position="63"/>
        <end position="82"/>
    </location>
</feature>
<dbReference type="Gene3D" id="1.10.287.130">
    <property type="match status" value="1"/>
</dbReference>
<dbReference type="SMART" id="SM00387">
    <property type="entry name" value="HATPase_c"/>
    <property type="match status" value="1"/>
</dbReference>
<keyword evidence="7" id="KW-1133">Transmembrane helix</keyword>
<dbReference type="InterPro" id="IPR003661">
    <property type="entry name" value="HisK_dim/P_dom"/>
</dbReference>
<feature type="transmembrane region" description="Helical" evidence="7">
    <location>
        <begin position="136"/>
        <end position="160"/>
    </location>
</feature>
<dbReference type="SMART" id="SM00388">
    <property type="entry name" value="HisKA"/>
    <property type="match status" value="1"/>
</dbReference>
<evidence type="ECO:0000313" key="10">
    <source>
        <dbReference type="Proteomes" id="UP000573729"/>
    </source>
</evidence>